<keyword evidence="4" id="KW-1185">Reference proteome</keyword>
<feature type="domain" description="EamA" evidence="2">
    <location>
        <begin position="153"/>
        <end position="285"/>
    </location>
</feature>
<feature type="transmembrane region" description="Helical" evidence="1">
    <location>
        <begin position="269"/>
        <end position="286"/>
    </location>
</feature>
<proteinExistence type="predicted"/>
<organism evidence="3 4">
    <name type="scientific">Candidatus Brocadia sinica JPN1</name>
    <dbReference type="NCBI Taxonomy" id="1197129"/>
    <lineage>
        <taxon>Bacteria</taxon>
        <taxon>Pseudomonadati</taxon>
        <taxon>Planctomycetota</taxon>
        <taxon>Candidatus Brocadiia</taxon>
        <taxon>Candidatus Brocadiales</taxon>
        <taxon>Candidatus Brocadiaceae</taxon>
        <taxon>Candidatus Brocadia</taxon>
    </lineage>
</organism>
<gene>
    <name evidence="3" type="ORF">BROSI_A0365</name>
</gene>
<dbReference type="InterPro" id="IPR037185">
    <property type="entry name" value="EmrE-like"/>
</dbReference>
<feature type="transmembrane region" description="Helical" evidence="1">
    <location>
        <begin position="92"/>
        <end position="110"/>
    </location>
</feature>
<protein>
    <submittedName>
        <fullName evidence="3">DMT family permease</fullName>
    </submittedName>
</protein>
<evidence type="ECO:0000259" key="2">
    <source>
        <dbReference type="Pfam" id="PF00892"/>
    </source>
</evidence>
<dbReference type="PANTHER" id="PTHR22911:SF137">
    <property type="entry name" value="SOLUTE CARRIER FAMILY 35 MEMBER G2-RELATED"/>
    <property type="match status" value="1"/>
</dbReference>
<feature type="domain" description="EamA" evidence="2">
    <location>
        <begin position="3"/>
        <end position="133"/>
    </location>
</feature>
<keyword evidence="1" id="KW-1133">Transmembrane helix</keyword>
<reference evidence="4" key="1">
    <citation type="journal article" date="2015" name="Genome Announc.">
        <title>Draft Genome Sequence of an Anaerobic Ammonium-Oxidizing Bacterium, "Candidatus Brocadia sinica".</title>
        <authorList>
            <person name="Oshiki M."/>
            <person name="Shinyako-Hata K."/>
            <person name="Satoh H."/>
            <person name="Okabe S."/>
        </authorList>
    </citation>
    <scope>NUCLEOTIDE SEQUENCE [LARGE SCALE GENOMIC DNA]</scope>
    <source>
        <strain evidence="4">JPN1</strain>
    </source>
</reference>
<feature type="transmembrane region" description="Helical" evidence="1">
    <location>
        <begin position="116"/>
        <end position="134"/>
    </location>
</feature>
<dbReference type="SUPFAM" id="SSF103481">
    <property type="entry name" value="Multidrug resistance efflux transporter EmrE"/>
    <property type="match status" value="2"/>
</dbReference>
<accession>A0ABQ0JT21</accession>
<feature type="transmembrane region" description="Helical" evidence="1">
    <location>
        <begin position="155"/>
        <end position="175"/>
    </location>
</feature>
<feature type="transmembrane region" description="Helical" evidence="1">
    <location>
        <begin position="240"/>
        <end position="262"/>
    </location>
</feature>
<dbReference type="InterPro" id="IPR000620">
    <property type="entry name" value="EamA_dom"/>
</dbReference>
<dbReference type="Gene3D" id="1.10.3730.20">
    <property type="match status" value="1"/>
</dbReference>
<keyword evidence="1" id="KW-0472">Membrane</keyword>
<dbReference type="Proteomes" id="UP000032309">
    <property type="component" value="Unassembled WGS sequence"/>
</dbReference>
<dbReference type="Pfam" id="PF00892">
    <property type="entry name" value="EamA"/>
    <property type="match status" value="2"/>
</dbReference>
<evidence type="ECO:0000313" key="4">
    <source>
        <dbReference type="Proteomes" id="UP000032309"/>
    </source>
</evidence>
<feature type="transmembrane region" description="Helical" evidence="1">
    <location>
        <begin position="213"/>
        <end position="234"/>
    </location>
</feature>
<evidence type="ECO:0000256" key="1">
    <source>
        <dbReference type="SAM" id="Phobius"/>
    </source>
</evidence>
<dbReference type="RefSeq" id="WP_082058965.1">
    <property type="nucleotide sequence ID" value="NZ_BAFN01000001.1"/>
</dbReference>
<comment type="caution">
    <text evidence="3">The sequence shown here is derived from an EMBL/GenBank/DDBJ whole genome shotgun (WGS) entry which is preliminary data.</text>
</comment>
<dbReference type="PANTHER" id="PTHR22911">
    <property type="entry name" value="ACYL-MALONYL CONDENSING ENZYME-RELATED"/>
    <property type="match status" value="1"/>
</dbReference>
<evidence type="ECO:0000313" key="3">
    <source>
        <dbReference type="EMBL" id="GAN31861.1"/>
    </source>
</evidence>
<feature type="transmembrane region" description="Helical" evidence="1">
    <location>
        <begin position="181"/>
        <end position="201"/>
    </location>
</feature>
<sequence length="287" mass="32111">MNWFLLSLFCAFFAASADALCKKSLLESNEYLVAWVRVGFATPFLLLLLPFIEIPRLDMYFFLAMLILFPLETIALILYMKAIKVSPLSITLPFLALSPIFMIFTSNLILGERLDQYGIMGIVLTAIGAYLLNVRTTRKGILEPFKAIGRERGSVYMIVVAFIYSITSNLGKMAILHSSPLFFAATYLPILAAILFPVLVWKNHGKMKQIFSHGTIFSLIGLALAFATITHFLAVSIAEVPYVISVKRMSLLFGIMYGAIWFKETNIRERLIGGIVMIVGVIIITIF</sequence>
<feature type="transmembrane region" description="Helical" evidence="1">
    <location>
        <begin position="59"/>
        <end position="80"/>
    </location>
</feature>
<name>A0ABQ0JT21_9BACT</name>
<keyword evidence="1" id="KW-0812">Transmembrane</keyword>
<dbReference type="EMBL" id="BAFN01000001">
    <property type="protein sequence ID" value="GAN31861.1"/>
    <property type="molecule type" value="Genomic_DNA"/>
</dbReference>